<dbReference type="Pfam" id="PF00213">
    <property type="entry name" value="OSCP"/>
    <property type="match status" value="1"/>
</dbReference>
<name>A0A375I227_9ACTN</name>
<keyword evidence="7" id="KW-0066">ATP synthesis</keyword>
<dbReference type="PRINTS" id="PR00125">
    <property type="entry name" value="ATPASEDELTA"/>
</dbReference>
<evidence type="ECO:0000256" key="5">
    <source>
        <dbReference type="ARBA" id="ARBA00023136"/>
    </source>
</evidence>
<reference evidence="9" key="1">
    <citation type="submission" date="2018-02" db="EMBL/GenBank/DDBJ databases">
        <authorList>
            <person name="Hornung B."/>
        </authorList>
    </citation>
    <scope>NUCLEOTIDE SEQUENCE [LARGE SCALE GENOMIC DNA]</scope>
</reference>
<dbReference type="GO" id="GO:0046933">
    <property type="term" value="F:proton-transporting ATP synthase activity, rotational mechanism"/>
    <property type="evidence" value="ECO:0007669"/>
    <property type="project" value="InterPro"/>
</dbReference>
<comment type="subcellular location">
    <subcellularLocation>
        <location evidence="1">Membrane</location>
    </subcellularLocation>
</comment>
<keyword evidence="2" id="KW-0813">Transport</keyword>
<evidence type="ECO:0000256" key="1">
    <source>
        <dbReference type="ARBA" id="ARBA00004370"/>
    </source>
</evidence>
<accession>A0A375I227</accession>
<sequence>MPENRFAALSRAADGLAPDQALIGDLFQIVETLRDNPALRRALTDTTLDPGDRGRLAERLFGQRIGSAAVGLLSAAAAMDWRSGFELADALETQGVRIGVRSGDPAAVRDELGACARLISGTAQIEQAFSMHGSGPHDRAALMTRLLGSRVSAATHALIRHAARRGGRVGRTIARYEEIASGVLGRRLARVTVARPLPADQAERLKEQLGRVYATPVDLSVRIDPDVLGGVHVRIGDEVIDGTIATILDQARRQLA</sequence>
<dbReference type="InterPro" id="IPR020781">
    <property type="entry name" value="ATPase_OSCP/d_CS"/>
</dbReference>
<dbReference type="PROSITE" id="PS00389">
    <property type="entry name" value="ATPASE_DELTA"/>
    <property type="match status" value="1"/>
</dbReference>
<evidence type="ECO:0000256" key="6">
    <source>
        <dbReference type="ARBA" id="ARBA00023196"/>
    </source>
</evidence>
<dbReference type="InterPro" id="IPR000711">
    <property type="entry name" value="ATPase_OSCP/dsu"/>
</dbReference>
<evidence type="ECO:0000313" key="8">
    <source>
        <dbReference type="EMBL" id="SPF67196.1"/>
    </source>
</evidence>
<keyword evidence="4" id="KW-0406">Ion transport</keyword>
<evidence type="ECO:0000256" key="7">
    <source>
        <dbReference type="ARBA" id="ARBA00023310"/>
    </source>
</evidence>
<evidence type="ECO:0000256" key="4">
    <source>
        <dbReference type="ARBA" id="ARBA00023065"/>
    </source>
</evidence>
<keyword evidence="5" id="KW-0472">Membrane</keyword>
<evidence type="ECO:0000256" key="2">
    <source>
        <dbReference type="ARBA" id="ARBA00022448"/>
    </source>
</evidence>
<dbReference type="AlphaFoldDB" id="A0A375I227"/>
<dbReference type="PANTHER" id="PTHR11910">
    <property type="entry name" value="ATP SYNTHASE DELTA CHAIN"/>
    <property type="match status" value="1"/>
</dbReference>
<evidence type="ECO:0000313" key="9">
    <source>
        <dbReference type="Proteomes" id="UP000265962"/>
    </source>
</evidence>
<dbReference type="RefSeq" id="WP_119714486.1">
    <property type="nucleotide sequence ID" value="NZ_OMOH01000001.1"/>
</dbReference>
<keyword evidence="3" id="KW-0375">Hydrogen ion transport</keyword>
<dbReference type="Proteomes" id="UP000265962">
    <property type="component" value="Unassembled WGS sequence"/>
</dbReference>
<protein>
    <submittedName>
        <fullName evidence="8">ATPase, OSCP/delta subunit</fullName>
    </submittedName>
</protein>
<dbReference type="OrthoDB" id="5242917at2"/>
<keyword evidence="9" id="KW-1185">Reference proteome</keyword>
<organism evidence="8 9">
    <name type="scientific">Propionibacterium ruminifibrarum</name>
    <dbReference type="NCBI Taxonomy" id="1962131"/>
    <lineage>
        <taxon>Bacteria</taxon>
        <taxon>Bacillati</taxon>
        <taxon>Actinomycetota</taxon>
        <taxon>Actinomycetes</taxon>
        <taxon>Propionibacteriales</taxon>
        <taxon>Propionibacteriaceae</taxon>
        <taxon>Propionibacterium</taxon>
    </lineage>
</organism>
<proteinExistence type="predicted"/>
<dbReference type="GO" id="GO:0045259">
    <property type="term" value="C:proton-transporting ATP synthase complex"/>
    <property type="evidence" value="ECO:0007669"/>
    <property type="project" value="UniProtKB-KW"/>
</dbReference>
<dbReference type="EMBL" id="OMOH01000001">
    <property type="protein sequence ID" value="SPF67196.1"/>
    <property type="molecule type" value="Genomic_DNA"/>
</dbReference>
<gene>
    <name evidence="8" type="ORF">PROPJV5_0206</name>
</gene>
<keyword evidence="6" id="KW-0139">CF(1)</keyword>
<evidence type="ECO:0000256" key="3">
    <source>
        <dbReference type="ARBA" id="ARBA00022781"/>
    </source>
</evidence>